<dbReference type="EMBL" id="GECZ01001193">
    <property type="protein sequence ID" value="JAS68576.1"/>
    <property type="molecule type" value="Transcribed_RNA"/>
</dbReference>
<dbReference type="PROSITE" id="PS50006">
    <property type="entry name" value="FHA_DOMAIN"/>
    <property type="match status" value="1"/>
</dbReference>
<evidence type="ECO:0000256" key="2">
    <source>
        <dbReference type="SAM" id="MobiDB-lite"/>
    </source>
</evidence>
<accession>A0A1B6H1L1</accession>
<reference evidence="4" key="1">
    <citation type="submission" date="2015-11" db="EMBL/GenBank/DDBJ databases">
        <title>De novo transcriptome assembly of four potential Pierce s Disease insect vectors from Arizona vineyards.</title>
        <authorList>
            <person name="Tassone E.E."/>
        </authorList>
    </citation>
    <scope>NUCLEOTIDE SEQUENCE</scope>
</reference>
<dbReference type="InterPro" id="IPR050923">
    <property type="entry name" value="Cell_Proc_Reg/RNA_Proc"/>
</dbReference>
<dbReference type="Pfam" id="PF00498">
    <property type="entry name" value="FHA"/>
    <property type="match status" value="1"/>
</dbReference>
<feature type="compositionally biased region" description="Basic and acidic residues" evidence="2">
    <location>
        <begin position="586"/>
        <end position="605"/>
    </location>
</feature>
<organism evidence="4">
    <name type="scientific">Cuerna arida</name>
    <dbReference type="NCBI Taxonomy" id="1464854"/>
    <lineage>
        <taxon>Eukaryota</taxon>
        <taxon>Metazoa</taxon>
        <taxon>Ecdysozoa</taxon>
        <taxon>Arthropoda</taxon>
        <taxon>Hexapoda</taxon>
        <taxon>Insecta</taxon>
        <taxon>Pterygota</taxon>
        <taxon>Neoptera</taxon>
        <taxon>Paraneoptera</taxon>
        <taxon>Hemiptera</taxon>
        <taxon>Auchenorrhyncha</taxon>
        <taxon>Membracoidea</taxon>
        <taxon>Cicadellidae</taxon>
        <taxon>Cicadellinae</taxon>
        <taxon>Proconiini</taxon>
        <taxon>Cuerna</taxon>
    </lineage>
</organism>
<dbReference type="CDD" id="cd19856">
    <property type="entry name" value="DSRM_Kanadaptin"/>
    <property type="match status" value="1"/>
</dbReference>
<dbReference type="Gene3D" id="2.60.200.20">
    <property type="match status" value="1"/>
</dbReference>
<feature type="coiled-coil region" evidence="1">
    <location>
        <begin position="435"/>
        <end position="472"/>
    </location>
</feature>
<name>A0A1B6H1L1_9HEMI</name>
<feature type="compositionally biased region" description="Polar residues" evidence="2">
    <location>
        <begin position="634"/>
        <end position="658"/>
    </location>
</feature>
<feature type="domain" description="FHA" evidence="3">
    <location>
        <begin position="143"/>
        <end position="199"/>
    </location>
</feature>
<evidence type="ECO:0000256" key="1">
    <source>
        <dbReference type="SAM" id="Coils"/>
    </source>
</evidence>
<proteinExistence type="predicted"/>
<protein>
    <recommendedName>
        <fullName evidence="3">FHA domain-containing protein</fullName>
    </recommendedName>
</protein>
<feature type="compositionally biased region" description="Acidic residues" evidence="2">
    <location>
        <begin position="572"/>
        <end position="585"/>
    </location>
</feature>
<evidence type="ECO:0000259" key="3">
    <source>
        <dbReference type="PROSITE" id="PS50006"/>
    </source>
</evidence>
<feature type="compositionally biased region" description="Basic residues" evidence="2">
    <location>
        <begin position="606"/>
        <end position="618"/>
    </location>
</feature>
<dbReference type="CDD" id="cd22677">
    <property type="entry name" value="FHA_Kanadaptin"/>
    <property type="match status" value="1"/>
</dbReference>
<feature type="region of interest" description="Disordered" evidence="2">
    <location>
        <begin position="1"/>
        <end position="52"/>
    </location>
</feature>
<gene>
    <name evidence="4" type="ORF">g.15312</name>
</gene>
<dbReference type="SMART" id="SM00240">
    <property type="entry name" value="FHA"/>
    <property type="match status" value="1"/>
</dbReference>
<dbReference type="InterPro" id="IPR000253">
    <property type="entry name" value="FHA_dom"/>
</dbReference>
<dbReference type="AlphaFoldDB" id="A0A1B6H1L1"/>
<dbReference type="InterPro" id="IPR008984">
    <property type="entry name" value="SMAD_FHA_dom_sf"/>
</dbReference>
<feature type="coiled-coil region" evidence="1">
    <location>
        <begin position="236"/>
        <end position="274"/>
    </location>
</feature>
<dbReference type="PANTHER" id="PTHR23308">
    <property type="entry name" value="NUCLEAR INHIBITOR OF PROTEIN PHOSPHATASE-1"/>
    <property type="match status" value="1"/>
</dbReference>
<evidence type="ECO:0000313" key="4">
    <source>
        <dbReference type="EMBL" id="JAS68576.1"/>
    </source>
</evidence>
<sequence>MSENSDEGVNKQAASNKILENVSPGDVEKETKPSLTTFKKPQLLVGPQRGKNLKSQNKLCRILKEDENDKTNVKQELKSSIISLKEEKEEQDKLVSPNASKPIPPLPYKEPEWGGLPLHQYTLEELKSGTIVKTIDLSQRSFWVFGRLEHCDIPMLHPTVSRYHAVLQYRVTGSDKCDPGFYILDLDSSLGTFVNKQKLRPHNYTRVKVGYVLKLGCSTRMFILQGPEEDEEPESNLSVTELKQQYQEKLTALEAEHKQKLAEEEERIKREEERGIDWGMGEDADEETDLTENPYAVTQNEDLYVEDPKKTLRGWFEREGEELVYDVEEKGFGHFICRIELPVDNGGGGNLVAEASVKGKKKEAVVQAALEACRLLDTQGLLRQATHESKKRAAKDWEAMDFYDSDEDNFLDRTGHIEKKRQQRMAQSGKLETAVETYDTLVDKYKAVVKELEQTEHKLNDMLSLATQTERQGGEEDELDAYMSSLKQVSSDKIEIKKMKGEVTRLRSEEEKLRKLVNLARPTELPKLEPFVKPNMEKKIGLPQIMVGKMGSKKRTHQEMVLPLQTTQQSADDADEQEEFDEDEEKPVVDKSEQGQSQPKDEVAVKKKRNRPDKRNRIWKQQSQPKQVAEEEYSSVTWCPPSGQTGDGKTSLNEKFGY</sequence>
<keyword evidence="1" id="KW-0175">Coiled coil</keyword>
<feature type="region of interest" description="Disordered" evidence="2">
    <location>
        <begin position="563"/>
        <end position="658"/>
    </location>
</feature>
<dbReference type="SUPFAM" id="SSF49879">
    <property type="entry name" value="SMAD/FHA domain"/>
    <property type="match status" value="1"/>
</dbReference>